<organism evidence="2 3">
    <name type="scientific">Tortispora caseinolytica NRRL Y-17796</name>
    <dbReference type="NCBI Taxonomy" id="767744"/>
    <lineage>
        <taxon>Eukaryota</taxon>
        <taxon>Fungi</taxon>
        <taxon>Dikarya</taxon>
        <taxon>Ascomycota</taxon>
        <taxon>Saccharomycotina</taxon>
        <taxon>Trigonopsidomycetes</taxon>
        <taxon>Trigonopsidales</taxon>
        <taxon>Trigonopsidaceae</taxon>
        <taxon>Tortispora</taxon>
    </lineage>
</organism>
<sequence length="160" mass="18060">MSHIDESIRLDALRFLEYLLQVHPDEVVRNHWQRTLESFATMFGWSQIRSKPNVNSKTNLLLQINVLMAFLTAGLHEQPQQALHFAIHRDTSKHAIPTTSFPFAYLFADSLTTESSQDVPARRKQLSVQAPVMVSGLTELKRYGGDIGRSCAKIISLVAV</sequence>
<dbReference type="OrthoDB" id="361362at2759"/>
<accession>A0A1E4TDU1</accession>
<evidence type="ECO:0000313" key="2">
    <source>
        <dbReference type="EMBL" id="ODV89873.1"/>
    </source>
</evidence>
<name>A0A1E4TDU1_9ASCO</name>
<reference evidence="3" key="1">
    <citation type="submission" date="2016-02" db="EMBL/GenBank/DDBJ databases">
        <title>Comparative genomics of biotechnologically important yeasts.</title>
        <authorList>
            <consortium name="DOE Joint Genome Institute"/>
            <person name="Riley R."/>
            <person name="Haridas S."/>
            <person name="Wolfe K.H."/>
            <person name="Lopes M.R."/>
            <person name="Hittinger C.T."/>
            <person name="Goker M."/>
            <person name="Salamov A."/>
            <person name="Wisecaver J."/>
            <person name="Long T.M."/>
            <person name="Aerts A.L."/>
            <person name="Barry K."/>
            <person name="Choi C."/>
            <person name="Clum A."/>
            <person name="Coughlan A.Y."/>
            <person name="Deshpande S."/>
            <person name="Douglass A.P."/>
            <person name="Hanson S.J."/>
            <person name="Klenk H.-P."/>
            <person name="Labutti K."/>
            <person name="Lapidus A."/>
            <person name="Lindquist E."/>
            <person name="Lipzen A."/>
            <person name="Meier-Kolthoff J.P."/>
            <person name="Ohm R.A."/>
            <person name="Otillar R.P."/>
            <person name="Pangilinan J."/>
            <person name="Peng Y."/>
            <person name="Rokas A."/>
            <person name="Rosa C.A."/>
            <person name="Scheuner C."/>
            <person name="Sibirny A.A."/>
            <person name="Slot J.C."/>
            <person name="Stielow J.B."/>
            <person name="Sun H."/>
            <person name="Kurtzman C.P."/>
            <person name="Blackwell M."/>
            <person name="Jeffries T.W."/>
            <person name="Grigoriev I.V."/>
        </authorList>
    </citation>
    <scope>NUCLEOTIDE SEQUENCE [LARGE SCALE GENOMIC DNA]</scope>
    <source>
        <strain evidence="3">NRRL Y-17796</strain>
    </source>
</reference>
<evidence type="ECO:0000313" key="3">
    <source>
        <dbReference type="Proteomes" id="UP000095023"/>
    </source>
</evidence>
<dbReference type="Proteomes" id="UP000095023">
    <property type="component" value="Unassembled WGS sequence"/>
</dbReference>
<keyword evidence="3" id="KW-1185">Reference proteome</keyword>
<feature type="domain" description="Pre-rRNA-processing protein Ipi1 N-terminal" evidence="1">
    <location>
        <begin position="1"/>
        <end position="56"/>
    </location>
</feature>
<evidence type="ECO:0000259" key="1">
    <source>
        <dbReference type="Pfam" id="PF12333"/>
    </source>
</evidence>
<dbReference type="EMBL" id="KV453842">
    <property type="protein sequence ID" value="ODV89873.1"/>
    <property type="molecule type" value="Genomic_DNA"/>
</dbReference>
<dbReference type="InterPro" id="IPR024679">
    <property type="entry name" value="Ipi1_N"/>
</dbReference>
<dbReference type="AlphaFoldDB" id="A0A1E4TDU1"/>
<protein>
    <recommendedName>
        <fullName evidence="1">Pre-rRNA-processing protein Ipi1 N-terminal domain-containing protein</fullName>
    </recommendedName>
</protein>
<gene>
    <name evidence="2" type="ORF">CANCADRAFT_30994</name>
</gene>
<proteinExistence type="predicted"/>
<dbReference type="Pfam" id="PF12333">
    <property type="entry name" value="Ipi1_N"/>
    <property type="match status" value="1"/>
</dbReference>